<feature type="region of interest" description="Disordered" evidence="1">
    <location>
        <begin position="1"/>
        <end position="24"/>
    </location>
</feature>
<evidence type="ECO:0000313" key="2">
    <source>
        <dbReference type="EMBL" id="GFR51989.1"/>
    </source>
</evidence>
<feature type="compositionally biased region" description="Low complexity" evidence="1">
    <location>
        <begin position="1"/>
        <end position="22"/>
    </location>
</feature>
<name>A0AAD3E1P3_9CHLO</name>
<accession>A0AAD3E1P3</accession>
<dbReference type="AlphaFoldDB" id="A0AAD3E1P3"/>
<organism evidence="2 3">
    <name type="scientific">Astrephomene gubernaculifera</name>
    <dbReference type="NCBI Taxonomy" id="47775"/>
    <lineage>
        <taxon>Eukaryota</taxon>
        <taxon>Viridiplantae</taxon>
        <taxon>Chlorophyta</taxon>
        <taxon>core chlorophytes</taxon>
        <taxon>Chlorophyceae</taxon>
        <taxon>CS clade</taxon>
        <taxon>Chlamydomonadales</taxon>
        <taxon>Astrephomenaceae</taxon>
        <taxon>Astrephomene</taxon>
    </lineage>
</organism>
<comment type="caution">
    <text evidence="2">The sequence shown here is derived from an EMBL/GenBank/DDBJ whole genome shotgun (WGS) entry which is preliminary data.</text>
</comment>
<protein>
    <submittedName>
        <fullName evidence="2">Uncharacterized protein</fullName>
    </submittedName>
</protein>
<feature type="non-terminal residue" evidence="2">
    <location>
        <position position="291"/>
    </location>
</feature>
<evidence type="ECO:0000313" key="3">
    <source>
        <dbReference type="Proteomes" id="UP001054857"/>
    </source>
</evidence>
<dbReference type="Proteomes" id="UP001054857">
    <property type="component" value="Unassembled WGS sequence"/>
</dbReference>
<evidence type="ECO:0000256" key="1">
    <source>
        <dbReference type="SAM" id="MobiDB-lite"/>
    </source>
</evidence>
<sequence>LAATSGSGVSTSGGNSSTRGSSIASRFRQPHVPLWHRQPPPPPPSAVAQAWCNSCLSPGQAIAVISAYTGFDYYPGAALLDSILLAVRPQLPYMAVCEVSELLVTLAALRHVPGPQTLEIMATAALFPCTATCTTSPCTAAAAATVPGSATLSLEAPQPLHGRRPRQEQQLEVAEVAVGKGLLPGEAAVQRLRSLWALVMVGWRPAARTVEEVLAPVLPSCDDDVGDDACTPLDCDDATRLFSLLAMLPQEGLTVKRFGLGCMRAADALRKAAEMVDGGGISSIGGGASSS</sequence>
<feature type="non-terminal residue" evidence="2">
    <location>
        <position position="1"/>
    </location>
</feature>
<reference evidence="2 3" key="1">
    <citation type="journal article" date="2021" name="Sci. Rep.">
        <title>Genome sequencing of the multicellular alga Astrephomene provides insights into convergent evolution of germ-soma differentiation.</title>
        <authorList>
            <person name="Yamashita S."/>
            <person name="Yamamoto K."/>
            <person name="Matsuzaki R."/>
            <person name="Suzuki S."/>
            <person name="Yamaguchi H."/>
            <person name="Hirooka S."/>
            <person name="Minakuchi Y."/>
            <person name="Miyagishima S."/>
            <person name="Kawachi M."/>
            <person name="Toyoda A."/>
            <person name="Nozaki H."/>
        </authorList>
    </citation>
    <scope>NUCLEOTIDE SEQUENCE [LARGE SCALE GENOMIC DNA]</scope>
    <source>
        <strain evidence="2 3">NIES-4017</strain>
    </source>
</reference>
<keyword evidence="3" id="KW-1185">Reference proteome</keyword>
<proteinExistence type="predicted"/>
<gene>
    <name evidence="2" type="ORF">Agub_g14521</name>
</gene>
<dbReference type="EMBL" id="BMAR01000056">
    <property type="protein sequence ID" value="GFR51989.1"/>
    <property type="molecule type" value="Genomic_DNA"/>
</dbReference>